<evidence type="ECO:0000259" key="1">
    <source>
        <dbReference type="Pfam" id="PF12770"/>
    </source>
</evidence>
<dbReference type="InterPro" id="IPR011990">
    <property type="entry name" value="TPR-like_helical_dom_sf"/>
</dbReference>
<name>A0A0K6G379_9AGAM</name>
<dbReference type="EMBL" id="CYGV01001305">
    <property type="protein sequence ID" value="CUA72707.1"/>
    <property type="molecule type" value="Genomic_DNA"/>
</dbReference>
<sequence length="780" mass="86200">MQRTLAEINKEIKSITGVLSQTDDDDPNMPLVLARLGRCHSTRSDYLGEPDDIQKAIEYTSIALALTPIDDPDFPNLLNTLGSAHNKRFQRLGDLDDLEKSIEYQSRGLNLTPDAHPRLPYILADLGGSYVYRFKQLGNMNDLDKAIEYDSRALALTPNGHTDLSRRLSNLAVSHNSRFMRLSELVDLEKAIEYQSHGIKAAPNGHPRLSTMFTNLGSFHNYRFMRLGQLVDLEKAIEYNARALALTPDGHPRLPIMLANLGGSHSYRFQQTGNLSDLEKAIGYQSCALALIPDDHPYLKTVLANDLSAIKNLAIYAASSAISSSNYALALEWLEHARCVVWNQNLMLRSPLDQLQSANPTIATRLQTIANQLHHAGSESRASRELQALSESSGLVTAEQAATEHRHLAQDYDDLLSEARTIPGFEEFLQPVKVAGLVRAARNGPTVVICRHNDRCDALVARQARSEVVTSIESKRSRERGVERRPLGEEEQEYEFRNVLVVLSDDVVKPVLDFLGYTNSAPEGDLPHIIWCPTGAMSFLPLHAAGDYDQPRSRVFDYAVSSYTPTLTALLESTPYSFSGNTRILAIGRENTPGHSSLPGTTSELASVKAHIEDKAHYSQFINNQATTSTILDAMERNDWVHFACHAHQNVSNATESGFFLHDGTLDLASINRRSFKNKGLAFLSACQTATRDEKLPDEAVHLASGMLMAGYTSVIATMWSVNDLDAPLVADKVYSQLVKGGQLGNGEAGKALHNTVAILRQKVGEQAFERWVPYIHIGL</sequence>
<reference evidence="2 3" key="1">
    <citation type="submission" date="2015-07" db="EMBL/GenBank/DDBJ databases">
        <authorList>
            <person name="Noorani M."/>
        </authorList>
    </citation>
    <scope>NUCLEOTIDE SEQUENCE [LARGE SCALE GENOMIC DNA]</scope>
    <source>
        <strain evidence="2">BBA 69670</strain>
    </source>
</reference>
<gene>
    <name evidence="2" type="ORF">RSOLAG22IIIB_10239</name>
</gene>
<accession>A0A0K6G379</accession>
<dbReference type="InterPro" id="IPR024983">
    <property type="entry name" value="CHAT_dom"/>
</dbReference>
<protein>
    <recommendedName>
        <fullName evidence="1">CHAT domain-containing protein</fullName>
    </recommendedName>
</protein>
<organism evidence="2 3">
    <name type="scientific">Rhizoctonia solani</name>
    <dbReference type="NCBI Taxonomy" id="456999"/>
    <lineage>
        <taxon>Eukaryota</taxon>
        <taxon>Fungi</taxon>
        <taxon>Dikarya</taxon>
        <taxon>Basidiomycota</taxon>
        <taxon>Agaricomycotina</taxon>
        <taxon>Agaricomycetes</taxon>
        <taxon>Cantharellales</taxon>
        <taxon>Ceratobasidiaceae</taxon>
        <taxon>Rhizoctonia</taxon>
    </lineage>
</organism>
<dbReference type="Gene3D" id="1.25.40.10">
    <property type="entry name" value="Tetratricopeptide repeat domain"/>
    <property type="match status" value="2"/>
</dbReference>
<keyword evidence="3" id="KW-1185">Reference proteome</keyword>
<dbReference type="Proteomes" id="UP000044841">
    <property type="component" value="Unassembled WGS sequence"/>
</dbReference>
<dbReference type="PANTHER" id="PTHR19959">
    <property type="entry name" value="KINESIN LIGHT CHAIN"/>
    <property type="match status" value="1"/>
</dbReference>
<evidence type="ECO:0000313" key="3">
    <source>
        <dbReference type="Proteomes" id="UP000044841"/>
    </source>
</evidence>
<dbReference type="SUPFAM" id="SSF81901">
    <property type="entry name" value="HCP-like"/>
    <property type="match status" value="1"/>
</dbReference>
<dbReference type="SUPFAM" id="SSF48452">
    <property type="entry name" value="TPR-like"/>
    <property type="match status" value="1"/>
</dbReference>
<dbReference type="AlphaFoldDB" id="A0A0K6G379"/>
<evidence type="ECO:0000313" key="2">
    <source>
        <dbReference type="EMBL" id="CUA72707.1"/>
    </source>
</evidence>
<proteinExistence type="predicted"/>
<dbReference type="Pfam" id="PF12770">
    <property type="entry name" value="CHAT"/>
    <property type="match status" value="1"/>
</dbReference>
<feature type="domain" description="CHAT" evidence="1">
    <location>
        <begin position="522"/>
        <end position="779"/>
    </location>
</feature>
<dbReference type="PANTHER" id="PTHR19959:SF119">
    <property type="entry name" value="FUNGAL LIPASE-LIKE DOMAIN-CONTAINING PROTEIN"/>
    <property type="match status" value="1"/>
</dbReference>